<reference evidence="2" key="1">
    <citation type="submission" date="2023-07" db="EMBL/GenBank/DDBJ databases">
        <title>Sorghum-associated microbial communities from plants grown in Nebraska, USA.</title>
        <authorList>
            <person name="Schachtman D."/>
        </authorList>
    </citation>
    <scope>NUCLEOTIDE SEQUENCE</scope>
    <source>
        <strain evidence="2">BE80</strain>
    </source>
</reference>
<accession>A0AAP5GZN3</accession>
<comment type="caution">
    <text evidence="2">The sequence shown here is derived from an EMBL/GenBank/DDBJ whole genome shotgun (WGS) entry which is preliminary data.</text>
</comment>
<feature type="chain" id="PRO_5043053167" evidence="1">
    <location>
        <begin position="20"/>
        <end position="47"/>
    </location>
</feature>
<gene>
    <name evidence="2" type="ORF">J2W91_001674</name>
</gene>
<protein>
    <submittedName>
        <fullName evidence="2">Uncharacterized protein</fullName>
    </submittedName>
</protein>
<dbReference type="AlphaFoldDB" id="A0AAP5GZN3"/>
<feature type="signal peptide" evidence="1">
    <location>
        <begin position="1"/>
        <end position="19"/>
    </location>
</feature>
<keyword evidence="1" id="KW-0732">Signal</keyword>
<sequence length="47" mass="4834">MKMKSKLALLAITCSVAVSILIPATQPVPPETTPPVIMTTNGHGMGS</sequence>
<evidence type="ECO:0000313" key="2">
    <source>
        <dbReference type="EMBL" id="MDR6723222.1"/>
    </source>
</evidence>
<evidence type="ECO:0000256" key="1">
    <source>
        <dbReference type="SAM" id="SignalP"/>
    </source>
</evidence>
<evidence type="ECO:0000313" key="3">
    <source>
        <dbReference type="Proteomes" id="UP001254832"/>
    </source>
</evidence>
<name>A0AAP5GZN3_PAEAM</name>
<proteinExistence type="predicted"/>
<dbReference type="EMBL" id="JAVDTR010000003">
    <property type="protein sequence ID" value="MDR6723222.1"/>
    <property type="molecule type" value="Genomic_DNA"/>
</dbReference>
<organism evidence="2 3">
    <name type="scientific">Paenibacillus amylolyticus</name>
    <dbReference type="NCBI Taxonomy" id="1451"/>
    <lineage>
        <taxon>Bacteria</taxon>
        <taxon>Bacillati</taxon>
        <taxon>Bacillota</taxon>
        <taxon>Bacilli</taxon>
        <taxon>Bacillales</taxon>
        <taxon>Paenibacillaceae</taxon>
        <taxon>Paenibacillus</taxon>
    </lineage>
</organism>
<dbReference type="Proteomes" id="UP001254832">
    <property type="component" value="Unassembled WGS sequence"/>
</dbReference>